<dbReference type="EMBL" id="BX284602">
    <property type="protein sequence ID" value="CAE53737.1"/>
    <property type="molecule type" value="Genomic_DNA"/>
</dbReference>
<reference evidence="2" key="2">
    <citation type="submission" date="2003-03" db="EMBL/GenBank/DDBJ databases">
        <authorList>
            <person name="Sulson J.E."/>
            <person name="Waterston R."/>
        </authorList>
    </citation>
    <scope>NUCLEOTIDE SEQUENCE</scope>
    <source>
        <strain evidence="2">Bristol N2</strain>
    </source>
</reference>
<proteinExistence type="predicted"/>
<keyword evidence="2" id="KW-0547">Nucleotide-binding</keyword>
<dbReference type="UCSC" id="Y17G7B.5b">
    <property type="organism name" value="c. elegans"/>
</dbReference>
<dbReference type="HOGENOM" id="CLU_1994669_0_0_1"/>
<keyword evidence="2" id="KW-0067">ATP-binding</keyword>
<dbReference type="GO" id="GO:0045120">
    <property type="term" value="C:pronucleus"/>
    <property type="evidence" value="ECO:0000314"/>
    <property type="project" value="WormBase"/>
</dbReference>
<dbReference type="InterPro" id="IPR008045">
    <property type="entry name" value="MCM2"/>
</dbReference>
<dbReference type="ExpressionAtlas" id="Q7K7J6">
    <property type="expression patterns" value="baseline and differential"/>
</dbReference>
<evidence type="ECO:0000256" key="1">
    <source>
        <dbReference type="SAM" id="MobiDB-lite"/>
    </source>
</evidence>
<dbReference type="GO" id="GO:0042555">
    <property type="term" value="C:MCM complex"/>
    <property type="evidence" value="ECO:0000250"/>
    <property type="project" value="WormBase"/>
</dbReference>
<dbReference type="AlphaFoldDB" id="Q7K7J6"/>
<feature type="compositionally biased region" description="Acidic residues" evidence="1">
    <location>
        <begin position="20"/>
        <end position="54"/>
    </location>
</feature>
<name>Q7K7J6_CAEEL</name>
<dbReference type="GO" id="GO:0003677">
    <property type="term" value="F:DNA binding"/>
    <property type="evidence" value="ECO:0007669"/>
    <property type="project" value="InterPro"/>
</dbReference>
<keyword evidence="2" id="KW-0378">Hydrolase</keyword>
<keyword evidence="2" id="KW-0347">Helicase</keyword>
<reference evidence="2" key="1">
    <citation type="journal article" date="1998" name="Science, e1252229">
        <title>Genome sequence of the nematode C. elegans: a platform for investigating biology.</title>
        <authorList>
            <consortium name="The C. elegans sequencing consortium"/>
            <person name="Sulson J.E."/>
            <person name="Waterston R."/>
        </authorList>
    </citation>
    <scope>NUCLEOTIDE SEQUENCE</scope>
    <source>
        <strain evidence="2">Bristol N2</strain>
    </source>
</reference>
<dbReference type="GO" id="GO:0004386">
    <property type="term" value="F:helicase activity"/>
    <property type="evidence" value="ECO:0007669"/>
    <property type="project" value="UniProtKB-KW"/>
</dbReference>
<organism evidence="2">
    <name type="scientific">Caenorhabditis elegans</name>
    <dbReference type="NCBI Taxonomy" id="6239"/>
    <lineage>
        <taxon>Eukaryota</taxon>
        <taxon>Metazoa</taxon>
        <taxon>Ecdysozoa</taxon>
        <taxon>Nematoda</taxon>
        <taxon>Chromadorea</taxon>
        <taxon>Rhabditida</taxon>
        <taxon>Rhabditina</taxon>
        <taxon>Rhabditomorpha</taxon>
        <taxon>Rhabditoidea</taxon>
        <taxon>Rhabditidae</taxon>
        <taxon>Peloderinae</taxon>
        <taxon>Caenorhabditis</taxon>
    </lineage>
</organism>
<accession>Q7K7J6</accession>
<feature type="region of interest" description="Disordered" evidence="1">
    <location>
        <begin position="1"/>
        <end position="78"/>
    </location>
</feature>
<dbReference type="GO" id="GO:0006270">
    <property type="term" value="P:DNA replication initiation"/>
    <property type="evidence" value="ECO:0007669"/>
    <property type="project" value="InterPro"/>
</dbReference>
<evidence type="ECO:0000313" key="2">
    <source>
        <dbReference type="EMBL" id="CAE53737.1"/>
    </source>
</evidence>
<dbReference type="Pfam" id="PF12619">
    <property type="entry name" value="MCM2_N"/>
    <property type="match status" value="1"/>
</dbReference>
<dbReference type="SMR" id="Q7K7J6"/>
<sequence length="125" mass="14282">MADRANNDDDVDRQPLPIADDADDDVDGIDEMFNNEDEDPEDEEGENLFGDDMERDYREQPELDQYSESGMDDASDVGSLSIRERRRLCRSDSCHVGIVCEHPKSLNHAYDEEDILSSFDRESFG</sequence>
<dbReference type="GO" id="GO:0000793">
    <property type="term" value="C:condensed chromosome"/>
    <property type="evidence" value="ECO:0000314"/>
    <property type="project" value="WormBase"/>
</dbReference>
<dbReference type="OrthoDB" id="844at2759"/>
<dbReference type="GO" id="GO:0005524">
    <property type="term" value="F:ATP binding"/>
    <property type="evidence" value="ECO:0007669"/>
    <property type="project" value="InterPro"/>
</dbReference>
<dbReference type="GO" id="GO:0005634">
    <property type="term" value="C:nucleus"/>
    <property type="evidence" value="ECO:0000314"/>
    <property type="project" value="WormBase"/>
</dbReference>
<gene>
    <name evidence="2" type="primary">mcm-2</name>
    <name evidence="2" type="ORF">CELE_Y17G7B.5</name>
</gene>
<dbReference type="Bgee" id="WBGene00003154">
    <property type="expression patterns" value="Expressed in embryo and 4 other cell types or tissues"/>
</dbReference>
<protein>
    <submittedName>
        <fullName evidence="2">DNA helicase</fullName>
    </submittedName>
</protein>